<dbReference type="Proteomes" id="UP000432015">
    <property type="component" value="Unassembled WGS sequence"/>
</dbReference>
<sequence length="280" mass="31663">MSSQVQRAREEFGGRLREIRKDARLTGRALAALSGIHFTKIYRIENGRQNPSENDVHTWCALCDATDQVPALIATLRGIEGMWLEWQRQLRGGLRRLQEKSYPLYEATGRFRVYESDVVPGILQTAEYSLAILEIAAAFYQAETDIGAAVAARMERQHYLYRGDRKFAFVLEARTLSTVFGSRDVMLGQLDRLLAVMALPSVSLGIIPPQVVRRLWPGEGFWIFDDQLVKIETTSAGIKVTQPREIALFEKAFKLLQGQAVYGREARRLVNDAIVALQHL</sequence>
<name>A0A7K1L155_9ACTN</name>
<evidence type="ECO:0000259" key="1">
    <source>
        <dbReference type="PROSITE" id="PS50943"/>
    </source>
</evidence>
<dbReference type="EMBL" id="WOFH01000005">
    <property type="protein sequence ID" value="MUN38015.1"/>
    <property type="molecule type" value="Genomic_DNA"/>
</dbReference>
<dbReference type="InterPro" id="IPR001387">
    <property type="entry name" value="Cro/C1-type_HTH"/>
</dbReference>
<gene>
    <name evidence="2" type="ORF">GNZ18_15565</name>
</gene>
<dbReference type="SMART" id="SM00530">
    <property type="entry name" value="HTH_XRE"/>
    <property type="match status" value="1"/>
</dbReference>
<evidence type="ECO:0000313" key="2">
    <source>
        <dbReference type="EMBL" id="MUN38015.1"/>
    </source>
</evidence>
<dbReference type="CDD" id="cd00093">
    <property type="entry name" value="HTH_XRE"/>
    <property type="match status" value="1"/>
</dbReference>
<accession>A0A7K1L155</accession>
<dbReference type="GO" id="GO:0003677">
    <property type="term" value="F:DNA binding"/>
    <property type="evidence" value="ECO:0007669"/>
    <property type="project" value="InterPro"/>
</dbReference>
<protein>
    <submittedName>
        <fullName evidence="2">Helix-turn-helix domain-containing protein</fullName>
    </submittedName>
</protein>
<dbReference type="InterPro" id="IPR010982">
    <property type="entry name" value="Lambda_DNA-bd_dom_sf"/>
</dbReference>
<comment type="caution">
    <text evidence="2">The sequence shown here is derived from an EMBL/GenBank/DDBJ whole genome shotgun (WGS) entry which is preliminary data.</text>
</comment>
<dbReference type="Pfam" id="PF19054">
    <property type="entry name" value="DUF5753"/>
    <property type="match status" value="1"/>
</dbReference>
<dbReference type="PROSITE" id="PS50943">
    <property type="entry name" value="HTH_CROC1"/>
    <property type="match status" value="1"/>
</dbReference>
<proteinExistence type="predicted"/>
<organism evidence="2 3">
    <name type="scientific">Actinomadura litoris</name>
    <dbReference type="NCBI Taxonomy" id="2678616"/>
    <lineage>
        <taxon>Bacteria</taxon>
        <taxon>Bacillati</taxon>
        <taxon>Actinomycetota</taxon>
        <taxon>Actinomycetes</taxon>
        <taxon>Streptosporangiales</taxon>
        <taxon>Thermomonosporaceae</taxon>
        <taxon>Actinomadura</taxon>
    </lineage>
</organism>
<dbReference type="AlphaFoldDB" id="A0A7K1L155"/>
<evidence type="ECO:0000313" key="3">
    <source>
        <dbReference type="Proteomes" id="UP000432015"/>
    </source>
</evidence>
<feature type="domain" description="HTH cro/C1-type" evidence="1">
    <location>
        <begin position="16"/>
        <end position="52"/>
    </location>
</feature>
<keyword evidence="3" id="KW-1185">Reference proteome</keyword>
<reference evidence="2 3" key="1">
    <citation type="submission" date="2019-11" db="EMBL/GenBank/DDBJ databases">
        <authorList>
            <person name="Cao P."/>
        </authorList>
    </citation>
    <scope>NUCLEOTIDE SEQUENCE [LARGE SCALE GENOMIC DNA]</scope>
    <source>
        <strain evidence="2 3">NEAU-AAG5</strain>
    </source>
</reference>
<dbReference type="InterPro" id="IPR043917">
    <property type="entry name" value="DUF5753"/>
</dbReference>
<dbReference type="Pfam" id="PF13560">
    <property type="entry name" value="HTH_31"/>
    <property type="match status" value="1"/>
</dbReference>
<dbReference type="RefSeq" id="WP_312874546.1">
    <property type="nucleotide sequence ID" value="NZ_WOFH01000005.1"/>
</dbReference>
<dbReference type="SUPFAM" id="SSF47413">
    <property type="entry name" value="lambda repressor-like DNA-binding domains"/>
    <property type="match status" value="1"/>
</dbReference>
<dbReference type="Gene3D" id="1.10.260.40">
    <property type="entry name" value="lambda repressor-like DNA-binding domains"/>
    <property type="match status" value="1"/>
</dbReference>